<comment type="caution">
    <text evidence="3">The sequence shown here is derived from an EMBL/GenBank/DDBJ whole genome shotgun (WGS) entry which is preliminary data.</text>
</comment>
<feature type="region of interest" description="Disordered" evidence="1">
    <location>
        <begin position="493"/>
        <end position="515"/>
    </location>
</feature>
<evidence type="ECO:0000313" key="4">
    <source>
        <dbReference type="Proteomes" id="UP001190700"/>
    </source>
</evidence>
<evidence type="ECO:0000256" key="2">
    <source>
        <dbReference type="SAM" id="Phobius"/>
    </source>
</evidence>
<evidence type="ECO:0000256" key="1">
    <source>
        <dbReference type="SAM" id="MobiDB-lite"/>
    </source>
</evidence>
<evidence type="ECO:0008006" key="5">
    <source>
        <dbReference type="Google" id="ProtNLM"/>
    </source>
</evidence>
<dbReference type="AlphaFoldDB" id="A0AAE0L8Q6"/>
<dbReference type="EMBL" id="LGRX02006701">
    <property type="protein sequence ID" value="KAK3276213.1"/>
    <property type="molecule type" value="Genomic_DNA"/>
</dbReference>
<feature type="compositionally biased region" description="Polar residues" evidence="1">
    <location>
        <begin position="37"/>
        <end position="52"/>
    </location>
</feature>
<gene>
    <name evidence="3" type="ORF">CYMTET_15700</name>
</gene>
<evidence type="ECO:0000313" key="3">
    <source>
        <dbReference type="EMBL" id="KAK3276213.1"/>
    </source>
</evidence>
<reference evidence="3 4" key="1">
    <citation type="journal article" date="2015" name="Genome Biol. Evol.">
        <title>Comparative Genomics of a Bacterivorous Green Alga Reveals Evolutionary Causalities and Consequences of Phago-Mixotrophic Mode of Nutrition.</title>
        <authorList>
            <person name="Burns J.A."/>
            <person name="Paasch A."/>
            <person name="Narechania A."/>
            <person name="Kim E."/>
        </authorList>
    </citation>
    <scope>NUCLEOTIDE SEQUENCE [LARGE SCALE GENOMIC DNA]</scope>
    <source>
        <strain evidence="3 4">PLY_AMNH</strain>
    </source>
</reference>
<accession>A0AAE0L8Q6</accession>
<dbReference type="Proteomes" id="UP001190700">
    <property type="component" value="Unassembled WGS sequence"/>
</dbReference>
<keyword evidence="2" id="KW-1133">Transmembrane helix</keyword>
<organism evidence="3 4">
    <name type="scientific">Cymbomonas tetramitiformis</name>
    <dbReference type="NCBI Taxonomy" id="36881"/>
    <lineage>
        <taxon>Eukaryota</taxon>
        <taxon>Viridiplantae</taxon>
        <taxon>Chlorophyta</taxon>
        <taxon>Pyramimonadophyceae</taxon>
        <taxon>Pyramimonadales</taxon>
        <taxon>Pyramimonadaceae</taxon>
        <taxon>Cymbomonas</taxon>
    </lineage>
</organism>
<feature type="region of interest" description="Disordered" evidence="1">
    <location>
        <begin position="1"/>
        <end position="90"/>
    </location>
</feature>
<feature type="transmembrane region" description="Helical" evidence="2">
    <location>
        <begin position="148"/>
        <end position="167"/>
    </location>
</feature>
<name>A0AAE0L8Q6_9CHLO</name>
<feature type="compositionally biased region" description="Basic and acidic residues" evidence="1">
    <location>
        <begin position="13"/>
        <end position="22"/>
    </location>
</feature>
<keyword evidence="2" id="KW-0472">Membrane</keyword>
<keyword evidence="4" id="KW-1185">Reference proteome</keyword>
<feature type="region of interest" description="Disordered" evidence="1">
    <location>
        <begin position="276"/>
        <end position="308"/>
    </location>
</feature>
<feature type="compositionally biased region" description="Basic and acidic residues" evidence="1">
    <location>
        <begin position="66"/>
        <end position="76"/>
    </location>
</feature>
<feature type="compositionally biased region" description="Polar residues" evidence="1">
    <location>
        <begin position="506"/>
        <end position="515"/>
    </location>
</feature>
<keyword evidence="2" id="KW-0812">Transmembrane</keyword>
<proteinExistence type="predicted"/>
<sequence length="515" mass="53845">MVLEVIGNMPTENRPESREADAMRPIASPPSSREALKQNTETSSPYSPQVNPFSPRPDRRHHRLSKRELGLTDKENFGPNVQTSKVDSLKETKGAKSVSFEFPASPAPASPKVKQVDSSCQVVLPRADSTASSTEVGPATDRAAKPNLVVRVALLLALALGVATWILCPAFAGQFPGAPAVDTQHADPKAGTLEFTTSLSPISMSPEASLHAGSTASNTPSMALEELEVDDIDNVEKVVDEDALLTALADEPTVVQDSIDLEDFANSPVSTDVNGVEFGGEADVGSGDASDAVDSCSGEPSAPAGGEDAVDVADQADNLRDVVEDAAVEEAVTVETYEAEGGMVEDAAVEEAVTVETYEAEGGMVEDAAVEEAVTVETYEAEIKSASPEVVLPEPVSDSAVQAEAGTANWGLLAVGAGVLVAAGVVVRVQTSKRSTVVSSSAVLEATVPSPTTPQTPEPTVFHQQEESPAQVSYSPAALGTYETTTYIKTKDNMEVKTPVRRSRRLSSQGAWSSP</sequence>
<protein>
    <recommendedName>
        <fullName evidence="5">Transmembrane protein</fullName>
    </recommendedName>
</protein>